<dbReference type="PANTHER" id="PTHR13504">
    <property type="entry name" value="FIDO DOMAIN-CONTAINING PROTEIN DDB_G0283145"/>
    <property type="match status" value="1"/>
</dbReference>
<accession>E8RVG7</accession>
<dbReference type="Gene3D" id="1.10.3290.10">
    <property type="entry name" value="Fido-like domain"/>
    <property type="match status" value="1"/>
</dbReference>
<evidence type="ECO:0000256" key="1">
    <source>
        <dbReference type="PIRSR" id="PIRSR640198-1"/>
    </source>
</evidence>
<feature type="active site" evidence="1">
    <location>
        <position position="206"/>
    </location>
</feature>
<sequence>MTWNWQHPDWPHFVWDARQMRAAEAAFLQGAGVALGVAKHLANRDHQEISVEILSGEAVDTSAIEGEILDRGSVQSSIQRHLGLDTDHRRVRPAEAGIAEMMVDLYTHLSDPLTEDTLLQWHRLLMRGRADLTEIGAYRKDGEPMQIVSGAIYAPKVHFEAPPAIRVPEEMKSFLEWFSRTAPSGDTPLPALTRAGIAHLWFESIHPFEDGNGRIGRAIAEKALAQGLNKPAITGIAGPLLRHRKDYYLALEAASRTLDVMEWLLWFADKAIEAQARTLHHIEFIMAKTRLFERLRGQLNPRQEKALRRMFAEGVDGFKGGLSAANYMTITGALSATTTRDLASLVDLGALIKAGERKSTRYHLNLRIN</sequence>
<dbReference type="Pfam" id="PF02661">
    <property type="entry name" value="Fic"/>
    <property type="match status" value="1"/>
</dbReference>
<dbReference type="InterPro" id="IPR036597">
    <property type="entry name" value="Fido-like_dom_sf"/>
</dbReference>
<dbReference type="GO" id="GO:0005524">
    <property type="term" value="F:ATP binding"/>
    <property type="evidence" value="ECO:0007669"/>
    <property type="project" value="UniProtKB-KW"/>
</dbReference>
<dbReference type="eggNOG" id="COG3177">
    <property type="taxonomic scope" value="Bacteria"/>
</dbReference>
<dbReference type="InterPro" id="IPR003812">
    <property type="entry name" value="Fido"/>
</dbReference>
<feature type="domain" description="Fido" evidence="3">
    <location>
        <begin position="113"/>
        <end position="269"/>
    </location>
</feature>
<dbReference type="Gene3D" id="1.10.10.10">
    <property type="entry name" value="Winged helix-like DNA-binding domain superfamily/Winged helix DNA-binding domain"/>
    <property type="match status" value="1"/>
</dbReference>
<dbReference type="SUPFAM" id="SSF140931">
    <property type="entry name" value="Fic-like"/>
    <property type="match status" value="1"/>
</dbReference>
<evidence type="ECO:0000313" key="5">
    <source>
        <dbReference type="Proteomes" id="UP000001492"/>
    </source>
</evidence>
<keyword evidence="2" id="KW-0547">Nucleotide-binding</keyword>
<gene>
    <name evidence="4" type="ordered locus">Astex_3686</name>
</gene>
<dbReference type="PANTHER" id="PTHR13504:SF33">
    <property type="entry name" value="FIC FAMILY PROTEIN"/>
    <property type="match status" value="1"/>
</dbReference>
<feature type="binding site" evidence="2">
    <location>
        <begin position="210"/>
        <end position="217"/>
    </location>
    <ligand>
        <name>ATP</name>
        <dbReference type="ChEBI" id="CHEBI:30616"/>
    </ligand>
</feature>
<protein>
    <submittedName>
        <fullName evidence="4">Filamentation induced by cAMP protein Fic</fullName>
    </submittedName>
</protein>
<dbReference type="InterPro" id="IPR036388">
    <property type="entry name" value="WH-like_DNA-bd_sf"/>
</dbReference>
<dbReference type="AlphaFoldDB" id="E8RVG7"/>
<dbReference type="EMBL" id="CP002397">
    <property type="protein sequence ID" value="ADU15308.1"/>
    <property type="molecule type" value="Genomic_DNA"/>
</dbReference>
<dbReference type="HOGENOM" id="CLU_041789_1_0_5"/>
<proteinExistence type="predicted"/>
<evidence type="ECO:0000259" key="3">
    <source>
        <dbReference type="PROSITE" id="PS51459"/>
    </source>
</evidence>
<geneLocation type="plasmid" evidence="4 5">
    <name>pASTEX01</name>
</geneLocation>
<evidence type="ECO:0000313" key="4">
    <source>
        <dbReference type="EMBL" id="ADU15308.1"/>
    </source>
</evidence>
<dbReference type="InterPro" id="IPR025230">
    <property type="entry name" value="DUF4172"/>
</dbReference>
<dbReference type="RefSeq" id="WP_013481121.1">
    <property type="nucleotide sequence ID" value="NC_014818.1"/>
</dbReference>
<feature type="binding site" evidence="2">
    <location>
        <begin position="247"/>
        <end position="248"/>
    </location>
    <ligand>
        <name>ATP</name>
        <dbReference type="ChEBI" id="CHEBI:30616"/>
    </ligand>
</feature>
<keyword evidence="5" id="KW-1185">Reference proteome</keyword>
<dbReference type="PROSITE" id="PS51459">
    <property type="entry name" value="FIDO"/>
    <property type="match status" value="1"/>
</dbReference>
<dbReference type="Pfam" id="PF13776">
    <property type="entry name" value="DUF4172"/>
    <property type="match status" value="1"/>
</dbReference>
<keyword evidence="4" id="KW-0614">Plasmid</keyword>
<organism evidence="4 5">
    <name type="scientific">Asticcacaulis excentricus (strain ATCC 15261 / DSM 4724 / KCTC 12464 / NCIMB 9791 / VKM B-1370 / CB 48)</name>
    <dbReference type="NCBI Taxonomy" id="573065"/>
    <lineage>
        <taxon>Bacteria</taxon>
        <taxon>Pseudomonadati</taxon>
        <taxon>Pseudomonadota</taxon>
        <taxon>Alphaproteobacteria</taxon>
        <taxon>Caulobacterales</taxon>
        <taxon>Caulobacteraceae</taxon>
        <taxon>Asticcacaulis</taxon>
    </lineage>
</organism>
<dbReference type="Proteomes" id="UP000001492">
    <property type="component" value="Plasmid pASTEX01"/>
</dbReference>
<dbReference type="InterPro" id="IPR040198">
    <property type="entry name" value="Fido_containing"/>
</dbReference>
<name>E8RVG7_ASTEC</name>
<evidence type="ECO:0000256" key="2">
    <source>
        <dbReference type="PIRSR" id="PIRSR640198-2"/>
    </source>
</evidence>
<dbReference type="KEGG" id="aex:Astex_3686"/>
<dbReference type="OrthoDB" id="9813719at2"/>
<keyword evidence="2" id="KW-0067">ATP-binding</keyword>
<reference evidence="5" key="1">
    <citation type="submission" date="2010-12" db="EMBL/GenBank/DDBJ databases">
        <title>Complete sequence of plasmid 1 of Asticcacaulis excentricus CB 48.</title>
        <authorList>
            <consortium name="US DOE Joint Genome Institute"/>
            <person name="Lucas S."/>
            <person name="Copeland A."/>
            <person name="Lapidus A."/>
            <person name="Cheng J.-F."/>
            <person name="Bruce D."/>
            <person name="Goodwin L."/>
            <person name="Pitluck S."/>
            <person name="Teshima H."/>
            <person name="Davenport K."/>
            <person name="Detter J.C."/>
            <person name="Han C."/>
            <person name="Tapia R."/>
            <person name="Land M."/>
            <person name="Hauser L."/>
            <person name="Jeffries C."/>
            <person name="Kyrpides N."/>
            <person name="Ivanova N."/>
            <person name="Ovchinnikova G."/>
            <person name="Brun Y.V."/>
            <person name="Woyke T."/>
        </authorList>
    </citation>
    <scope>NUCLEOTIDE SEQUENCE [LARGE SCALE GENOMIC DNA]</scope>
    <source>
        <strain evidence="5">ATCC 15261 / DSM 4724 / KCTC 12464 / NCIMB 9791 / VKM B-1370 / CB 48</strain>
        <plasmid evidence="5">pASTEX01</plasmid>
    </source>
</reference>